<protein>
    <recommendedName>
        <fullName evidence="1">Hemerythrin-like domain-containing protein</fullName>
    </recommendedName>
</protein>
<dbReference type="Proteomes" id="UP001500213">
    <property type="component" value="Unassembled WGS sequence"/>
</dbReference>
<organism evidence="2 3">
    <name type="scientific">Gryllotalpicola kribbensis</name>
    <dbReference type="NCBI Taxonomy" id="993084"/>
    <lineage>
        <taxon>Bacteria</taxon>
        <taxon>Bacillati</taxon>
        <taxon>Actinomycetota</taxon>
        <taxon>Actinomycetes</taxon>
        <taxon>Micrococcales</taxon>
        <taxon>Microbacteriaceae</taxon>
        <taxon>Gryllotalpicola</taxon>
    </lineage>
</organism>
<reference evidence="3" key="1">
    <citation type="journal article" date="2019" name="Int. J. Syst. Evol. Microbiol.">
        <title>The Global Catalogue of Microorganisms (GCM) 10K type strain sequencing project: providing services to taxonomists for standard genome sequencing and annotation.</title>
        <authorList>
            <consortium name="The Broad Institute Genomics Platform"/>
            <consortium name="The Broad Institute Genome Sequencing Center for Infectious Disease"/>
            <person name="Wu L."/>
            <person name="Ma J."/>
        </authorList>
    </citation>
    <scope>NUCLEOTIDE SEQUENCE [LARGE SCALE GENOMIC DNA]</scope>
    <source>
        <strain evidence="3">JCM 17593</strain>
    </source>
</reference>
<evidence type="ECO:0000313" key="3">
    <source>
        <dbReference type="Proteomes" id="UP001500213"/>
    </source>
</evidence>
<dbReference type="InterPro" id="IPR012312">
    <property type="entry name" value="Hemerythrin-like"/>
</dbReference>
<feature type="domain" description="Hemerythrin-like" evidence="1">
    <location>
        <begin position="15"/>
        <end position="137"/>
    </location>
</feature>
<dbReference type="RefSeq" id="WP_344777392.1">
    <property type="nucleotide sequence ID" value="NZ_BAABBX010000016.1"/>
</dbReference>
<dbReference type="Gene3D" id="1.20.120.520">
    <property type="entry name" value="nmb1532 protein domain like"/>
    <property type="match status" value="1"/>
</dbReference>
<gene>
    <name evidence="2" type="ORF">GCM10022288_24890</name>
</gene>
<proteinExistence type="predicted"/>
<dbReference type="Pfam" id="PF01814">
    <property type="entry name" value="Hemerythrin"/>
    <property type="match status" value="1"/>
</dbReference>
<evidence type="ECO:0000259" key="1">
    <source>
        <dbReference type="Pfam" id="PF01814"/>
    </source>
</evidence>
<accession>A0ABP8AXH1</accession>
<name>A0ABP8AXH1_9MICO</name>
<comment type="caution">
    <text evidence="2">The sequence shown here is derived from an EMBL/GenBank/DDBJ whole genome shotgun (WGS) entry which is preliminary data.</text>
</comment>
<evidence type="ECO:0000313" key="2">
    <source>
        <dbReference type="EMBL" id="GAA4192522.1"/>
    </source>
</evidence>
<dbReference type="EMBL" id="BAABBX010000016">
    <property type="protein sequence ID" value="GAA4192522.1"/>
    <property type="molecule type" value="Genomic_DNA"/>
</dbReference>
<keyword evidence="3" id="KW-1185">Reference proteome</keyword>
<sequence length="157" mass="17400">MTEGEKTRLIAWGNELEAVHRRLRDALQATRAALGAGTTARPVEGELLPFCHGFCAALTGHHQGEDRELFPVIAAQHPELRETLRKLQQDHALIAELVEDLQVATEGSHRPLEALESQLDGIAAIMESHFGYEERQLRTILDTITLDANPHDVFGPL</sequence>